<name>A0A1V2ZYU9_9GAMM</name>
<dbReference type="PANTHER" id="PTHR38773:SF1">
    <property type="entry name" value="PROTEIN SPRT"/>
    <property type="match status" value="1"/>
</dbReference>
<dbReference type="InterPro" id="IPR006640">
    <property type="entry name" value="SprT-like_domain"/>
</dbReference>
<sequence length="165" mass="19330">MNLDTESRDRIRRRTRSFYIEATGQPATATPEIRFDLRGRAAGQFRVHRGQETIRFNPEAFVHDWDAHFPETIAHEVAHAAVYALYRGRRVRPHGAEWQAIMHHLGATPRVRHATPLTPARRQRTYAYVCDCRHHALSPQRHALIRNKGYRYQCRQCGGWLRPNE</sequence>
<keyword evidence="3" id="KW-1185">Reference proteome</keyword>
<dbReference type="OrthoDB" id="267364at2"/>
<organism evidence="2 3">
    <name type="scientific">Thioalkalivibrio halophilus</name>
    <dbReference type="NCBI Taxonomy" id="252474"/>
    <lineage>
        <taxon>Bacteria</taxon>
        <taxon>Pseudomonadati</taxon>
        <taxon>Pseudomonadota</taxon>
        <taxon>Gammaproteobacteria</taxon>
        <taxon>Chromatiales</taxon>
        <taxon>Ectothiorhodospiraceae</taxon>
        <taxon>Thioalkalivibrio</taxon>
    </lineage>
</organism>
<reference evidence="2 3" key="1">
    <citation type="submission" date="2017-02" db="EMBL/GenBank/DDBJ databases">
        <title>Genomic diversity within the haloalkaliphilic genus Thioalkalivibrio.</title>
        <authorList>
            <person name="Ahn A.-C."/>
            <person name="Meier-Kolthoff J."/>
            <person name="Overmars L."/>
            <person name="Richter M."/>
            <person name="Woyke T."/>
            <person name="Sorokin D.Y."/>
            <person name="Muyzer G."/>
        </authorList>
    </citation>
    <scope>NUCLEOTIDE SEQUENCE [LARGE SCALE GENOMIC DNA]</scope>
    <source>
        <strain evidence="2 3">HL17</strain>
    </source>
</reference>
<dbReference type="AlphaFoldDB" id="A0A1V2ZYU9"/>
<protein>
    <recommendedName>
        <fullName evidence="1">SprT-like domain-containing protein</fullName>
    </recommendedName>
</protein>
<dbReference type="SMART" id="SM00731">
    <property type="entry name" value="SprT"/>
    <property type="match status" value="1"/>
</dbReference>
<dbReference type="Pfam" id="PF10263">
    <property type="entry name" value="SprT-like"/>
    <property type="match status" value="1"/>
</dbReference>
<evidence type="ECO:0000313" key="3">
    <source>
        <dbReference type="Proteomes" id="UP000189177"/>
    </source>
</evidence>
<gene>
    <name evidence="2" type="ORF">B1A74_06505</name>
</gene>
<dbReference type="Proteomes" id="UP000189177">
    <property type="component" value="Unassembled WGS sequence"/>
</dbReference>
<dbReference type="STRING" id="252474.B1A74_06505"/>
<feature type="domain" description="SprT-like" evidence="1">
    <location>
        <begin position="9"/>
        <end position="164"/>
    </location>
</feature>
<evidence type="ECO:0000259" key="1">
    <source>
        <dbReference type="SMART" id="SM00731"/>
    </source>
</evidence>
<evidence type="ECO:0000313" key="2">
    <source>
        <dbReference type="EMBL" id="OOC10284.1"/>
    </source>
</evidence>
<accession>A0A1V2ZYU9</accession>
<comment type="caution">
    <text evidence="2">The sequence shown here is derived from an EMBL/GenBank/DDBJ whole genome shotgun (WGS) entry which is preliminary data.</text>
</comment>
<proteinExistence type="predicted"/>
<dbReference type="EMBL" id="MUZR01000018">
    <property type="protein sequence ID" value="OOC10284.1"/>
    <property type="molecule type" value="Genomic_DNA"/>
</dbReference>
<dbReference type="RefSeq" id="WP_077244134.1">
    <property type="nucleotide sequence ID" value="NZ_MUZR01000018.1"/>
</dbReference>
<dbReference type="GO" id="GO:0006950">
    <property type="term" value="P:response to stress"/>
    <property type="evidence" value="ECO:0007669"/>
    <property type="project" value="UniProtKB-ARBA"/>
</dbReference>
<dbReference type="PANTHER" id="PTHR38773">
    <property type="entry name" value="PROTEIN SPRT"/>
    <property type="match status" value="1"/>
</dbReference>